<protein>
    <submittedName>
        <fullName evidence="1">Uncharacterized protein</fullName>
    </submittedName>
</protein>
<gene>
    <name evidence="1" type="ORF">H9X81_11290</name>
</gene>
<reference evidence="1 2" key="1">
    <citation type="journal article" date="2021" name="Sci. Rep.">
        <title>The distribution of antibiotic resistance genes in chicken gut microbiota commensals.</title>
        <authorList>
            <person name="Juricova H."/>
            <person name="Matiasovicova J."/>
            <person name="Kubasova T."/>
            <person name="Cejkova D."/>
            <person name="Rychlik I."/>
        </authorList>
    </citation>
    <scope>NUCLEOTIDE SEQUENCE [LARGE SCALE GENOMIC DNA]</scope>
    <source>
        <strain evidence="1 2">An564</strain>
    </source>
</reference>
<sequence>MGLEYMVICDQLEEGRTGYGLMVWDGKQLRVFRDLCGRAEPVLDLARRCNLGRLCPEHFREVVEDFLAAW</sequence>
<comment type="caution">
    <text evidence="1">The sequence shown here is derived from an EMBL/GenBank/DDBJ whole genome shotgun (WGS) entry which is preliminary data.</text>
</comment>
<dbReference type="EMBL" id="JACSNR010000015">
    <property type="protein sequence ID" value="MBM6924267.1"/>
    <property type="molecule type" value="Genomic_DNA"/>
</dbReference>
<dbReference type="Proteomes" id="UP000724149">
    <property type="component" value="Unassembled WGS sequence"/>
</dbReference>
<evidence type="ECO:0000313" key="2">
    <source>
        <dbReference type="Proteomes" id="UP000724149"/>
    </source>
</evidence>
<name>A0ABS2GPA0_9FIRM</name>
<accession>A0ABS2GPA0</accession>
<keyword evidence="2" id="KW-1185">Reference proteome</keyword>
<organism evidence="1 2">
    <name type="scientific">Hydrogenoanaerobacterium saccharovorans</name>
    <dbReference type="NCBI Taxonomy" id="474960"/>
    <lineage>
        <taxon>Bacteria</taxon>
        <taxon>Bacillati</taxon>
        <taxon>Bacillota</taxon>
        <taxon>Clostridia</taxon>
        <taxon>Eubacteriales</taxon>
        <taxon>Oscillospiraceae</taxon>
        <taxon>Hydrogenoanaerobacterium</taxon>
    </lineage>
</organism>
<proteinExistence type="predicted"/>
<evidence type="ECO:0000313" key="1">
    <source>
        <dbReference type="EMBL" id="MBM6924267.1"/>
    </source>
</evidence>
<dbReference type="RefSeq" id="WP_191391831.1">
    <property type="nucleotide sequence ID" value="NZ_JACSNR010000015.1"/>
</dbReference>